<accession>A0ABP8V395</accession>
<evidence type="ECO:0000256" key="6">
    <source>
        <dbReference type="ARBA" id="ARBA00023136"/>
    </source>
</evidence>
<dbReference type="NCBIfam" id="NF007812">
    <property type="entry name" value="PRK10520.1"/>
    <property type="match status" value="1"/>
</dbReference>
<gene>
    <name evidence="8" type="primary">rhtB</name>
    <name evidence="8" type="ORF">GCM10023116_29810</name>
</gene>
<organism evidence="8 9">
    <name type="scientific">Kistimonas scapharcae</name>
    <dbReference type="NCBI Taxonomy" id="1036133"/>
    <lineage>
        <taxon>Bacteria</taxon>
        <taxon>Pseudomonadati</taxon>
        <taxon>Pseudomonadota</taxon>
        <taxon>Gammaproteobacteria</taxon>
        <taxon>Oceanospirillales</taxon>
        <taxon>Endozoicomonadaceae</taxon>
        <taxon>Kistimonas</taxon>
    </lineage>
</organism>
<keyword evidence="4 7" id="KW-0812">Transmembrane</keyword>
<keyword evidence="5 7" id="KW-1133">Transmembrane helix</keyword>
<evidence type="ECO:0000256" key="1">
    <source>
        <dbReference type="ARBA" id="ARBA00004651"/>
    </source>
</evidence>
<dbReference type="PANTHER" id="PTHR30086:SF14">
    <property type="entry name" value="HOMOSERINE_HOMOSERINE LACTONE EFFLUX PROTEIN"/>
    <property type="match status" value="1"/>
</dbReference>
<feature type="transmembrane region" description="Helical" evidence="7">
    <location>
        <begin position="150"/>
        <end position="171"/>
    </location>
</feature>
<keyword evidence="3" id="KW-1003">Cell membrane</keyword>
<evidence type="ECO:0000256" key="2">
    <source>
        <dbReference type="ARBA" id="ARBA00007928"/>
    </source>
</evidence>
<dbReference type="EMBL" id="BAABFL010000414">
    <property type="protein sequence ID" value="GAA4650698.1"/>
    <property type="molecule type" value="Genomic_DNA"/>
</dbReference>
<evidence type="ECO:0000256" key="7">
    <source>
        <dbReference type="SAM" id="Phobius"/>
    </source>
</evidence>
<dbReference type="PIRSF" id="PIRSF006324">
    <property type="entry name" value="LeuE"/>
    <property type="match status" value="1"/>
</dbReference>
<dbReference type="Pfam" id="PF01810">
    <property type="entry name" value="LysE"/>
    <property type="match status" value="1"/>
</dbReference>
<sequence length="206" mass="22098">MTLATWLGFLTACILVSISPGAGAINTMSSASRFGLIKTLPSILGLQVGLLIHILVISIGLGALLAASEHAFTVIKWVGVAYLIWLGIQKWRESPEPAHIKTNALTWKLKPQLLKAVLVNLTNPKAIVFLGALLPQFIDPSQPAVPQISLLTITMITVDMIVMVGFALLAGQLQNFVSTRKHLILQNRLFGSLFIGAGGLLASWKA</sequence>
<keyword evidence="6 7" id="KW-0472">Membrane</keyword>
<reference evidence="9" key="1">
    <citation type="journal article" date="2019" name="Int. J. Syst. Evol. Microbiol.">
        <title>The Global Catalogue of Microorganisms (GCM) 10K type strain sequencing project: providing services to taxonomists for standard genome sequencing and annotation.</title>
        <authorList>
            <consortium name="The Broad Institute Genomics Platform"/>
            <consortium name="The Broad Institute Genome Sequencing Center for Infectious Disease"/>
            <person name="Wu L."/>
            <person name="Ma J."/>
        </authorList>
    </citation>
    <scope>NUCLEOTIDE SEQUENCE [LARGE SCALE GENOMIC DNA]</scope>
    <source>
        <strain evidence="9">JCM 17805</strain>
    </source>
</reference>
<evidence type="ECO:0000256" key="4">
    <source>
        <dbReference type="ARBA" id="ARBA00022692"/>
    </source>
</evidence>
<proteinExistence type="inferred from homology"/>
<keyword evidence="9" id="KW-1185">Reference proteome</keyword>
<comment type="similarity">
    <text evidence="2">Belongs to the Rht family.</text>
</comment>
<comment type="subcellular location">
    <subcellularLocation>
        <location evidence="1">Cell membrane</location>
        <topology evidence="1">Multi-pass membrane protein</topology>
    </subcellularLocation>
</comment>
<feature type="transmembrane region" description="Helical" evidence="7">
    <location>
        <begin position="117"/>
        <end position="138"/>
    </location>
</feature>
<evidence type="ECO:0000313" key="9">
    <source>
        <dbReference type="Proteomes" id="UP001500604"/>
    </source>
</evidence>
<evidence type="ECO:0000313" key="8">
    <source>
        <dbReference type="EMBL" id="GAA4650698.1"/>
    </source>
</evidence>
<feature type="transmembrane region" description="Helical" evidence="7">
    <location>
        <begin position="48"/>
        <end position="67"/>
    </location>
</feature>
<feature type="transmembrane region" description="Helical" evidence="7">
    <location>
        <begin position="183"/>
        <end position="204"/>
    </location>
</feature>
<dbReference type="Proteomes" id="UP001500604">
    <property type="component" value="Unassembled WGS sequence"/>
</dbReference>
<evidence type="ECO:0000256" key="3">
    <source>
        <dbReference type="ARBA" id="ARBA00022475"/>
    </source>
</evidence>
<name>A0ABP8V395_9GAMM</name>
<protein>
    <submittedName>
        <fullName evidence="8">Homoserine/homoserine lactone efflux protein</fullName>
    </submittedName>
</protein>
<dbReference type="InterPro" id="IPR001123">
    <property type="entry name" value="LeuE-type"/>
</dbReference>
<dbReference type="RefSeq" id="WP_345196922.1">
    <property type="nucleotide sequence ID" value="NZ_BAABFL010000414.1"/>
</dbReference>
<comment type="caution">
    <text evidence="8">The sequence shown here is derived from an EMBL/GenBank/DDBJ whole genome shotgun (WGS) entry which is preliminary data.</text>
</comment>
<evidence type="ECO:0000256" key="5">
    <source>
        <dbReference type="ARBA" id="ARBA00022989"/>
    </source>
</evidence>
<dbReference type="PANTHER" id="PTHR30086">
    <property type="entry name" value="ARGININE EXPORTER PROTEIN ARGO"/>
    <property type="match status" value="1"/>
</dbReference>